<keyword evidence="2" id="KW-1185">Reference proteome</keyword>
<reference evidence="2" key="1">
    <citation type="journal article" date="2019" name="Microbiol. Resour. Announc.">
        <title>Complete Genome Sequence of Halomonas olivaria, a Moderately Halophilic Bacterium Isolated from Olive Processing Effluents, Obtained by Nanopore Sequencing.</title>
        <authorList>
            <person name="Nagata S."/>
            <person name="Ii K.M."/>
            <person name="Tsukimi T."/>
            <person name="Miura M.C."/>
            <person name="Galipon J."/>
            <person name="Arakawa K."/>
        </authorList>
    </citation>
    <scope>NUCLEOTIDE SEQUENCE [LARGE SCALE GENOMIC DNA]</scope>
    <source>
        <strain evidence="2">TYRC17</strain>
    </source>
</reference>
<gene>
    <name evidence="1" type="ORF">HORIV_11860</name>
</gene>
<protein>
    <submittedName>
        <fullName evidence="1">Uncharacterized protein</fullName>
    </submittedName>
</protein>
<evidence type="ECO:0000313" key="1">
    <source>
        <dbReference type="EMBL" id="BBI48765.1"/>
    </source>
</evidence>
<evidence type="ECO:0000313" key="2">
    <source>
        <dbReference type="Proteomes" id="UP000289555"/>
    </source>
</evidence>
<name>A0ABM7GE55_9GAMM</name>
<accession>A0ABM7GE55</accession>
<sequence>MYKLEIDFKVIDDRVKSIRERYLNGVEDINNRVMNFLDLKDFLSEIESSLSFIAY</sequence>
<organism evidence="1 2">
    <name type="scientific">Vreelandella olivaria</name>
    <dbReference type="NCBI Taxonomy" id="390919"/>
    <lineage>
        <taxon>Bacteria</taxon>
        <taxon>Pseudomonadati</taxon>
        <taxon>Pseudomonadota</taxon>
        <taxon>Gammaproteobacteria</taxon>
        <taxon>Oceanospirillales</taxon>
        <taxon>Halomonadaceae</taxon>
        <taxon>Vreelandella</taxon>
    </lineage>
</organism>
<proteinExistence type="predicted"/>
<dbReference type="EMBL" id="AP019416">
    <property type="protein sequence ID" value="BBI48765.1"/>
    <property type="molecule type" value="Genomic_DNA"/>
</dbReference>
<dbReference type="Proteomes" id="UP000289555">
    <property type="component" value="Chromosome"/>
</dbReference>